<dbReference type="RefSeq" id="WP_019686750.1">
    <property type="nucleotide sequence ID" value="NZ_CP036496.1"/>
</dbReference>
<dbReference type="Proteomes" id="UP000254400">
    <property type="component" value="Unassembled WGS sequence"/>
</dbReference>
<evidence type="ECO:0000313" key="2">
    <source>
        <dbReference type="Proteomes" id="UP000254400"/>
    </source>
</evidence>
<reference evidence="1 2" key="1">
    <citation type="submission" date="2018-06" db="EMBL/GenBank/DDBJ databases">
        <authorList>
            <consortium name="Pathogen Informatics"/>
            <person name="Doyle S."/>
        </authorList>
    </citation>
    <scope>NUCLEOTIDE SEQUENCE [LARGE SCALE GENOMIC DNA]</scope>
    <source>
        <strain evidence="1 2">NCTC10343</strain>
    </source>
</reference>
<dbReference type="EMBL" id="UGSC01000001">
    <property type="protein sequence ID" value="SUA68406.1"/>
    <property type="molecule type" value="Genomic_DNA"/>
</dbReference>
<name>A0A378XW40_PAEPO</name>
<dbReference type="GeneID" id="93350450"/>
<dbReference type="AlphaFoldDB" id="A0A378XW40"/>
<sequence>MYKFYIPKDYSIEDTLYGEDHDLKDHTNKSLLITLSIQLDTLSMLPQGEGKSYFISTCVNPILEEIDKRLSKLK</sequence>
<evidence type="ECO:0000313" key="1">
    <source>
        <dbReference type="EMBL" id="SUA68406.1"/>
    </source>
</evidence>
<protein>
    <submittedName>
        <fullName evidence="1">Uncharacterized protein</fullName>
    </submittedName>
</protein>
<organism evidence="1 2">
    <name type="scientific">Paenibacillus polymyxa</name>
    <name type="common">Bacillus polymyxa</name>
    <dbReference type="NCBI Taxonomy" id="1406"/>
    <lineage>
        <taxon>Bacteria</taxon>
        <taxon>Bacillati</taxon>
        <taxon>Bacillota</taxon>
        <taxon>Bacilli</taxon>
        <taxon>Bacillales</taxon>
        <taxon>Paenibacillaceae</taxon>
        <taxon>Paenibacillus</taxon>
    </lineage>
</organism>
<proteinExistence type="predicted"/>
<accession>A0A378XW40</accession>
<gene>
    <name evidence="1" type="ORF">NCTC10343_01666</name>
</gene>